<keyword evidence="5" id="KW-0406">Ion transport</keyword>
<evidence type="ECO:0000256" key="9">
    <source>
        <dbReference type="ARBA" id="ARBA00023303"/>
    </source>
</evidence>
<keyword evidence="12" id="KW-1185">Reference proteome</keyword>
<dbReference type="InterPro" id="IPR014743">
    <property type="entry name" value="Cl-channel_core"/>
</dbReference>
<feature type="non-terminal residue" evidence="11">
    <location>
        <position position="207"/>
    </location>
</feature>
<evidence type="ECO:0000313" key="11">
    <source>
        <dbReference type="EMBL" id="MST31399.1"/>
    </source>
</evidence>
<keyword evidence="2" id="KW-0813">Transport</keyword>
<reference evidence="11 12" key="1">
    <citation type="submission" date="2019-11" db="EMBL/GenBank/DDBJ databases">
        <title>Acidiferrimicrobium australis gen. nov., sp. nov., an acidophilic and obligately heterotrophic, member of the Actinobacteria that catalyses dissimilatory oxido- reduction of iron isolated from metal-rich acidic water in Chile.</title>
        <authorList>
            <person name="Gonzalez D."/>
            <person name="Huber K."/>
            <person name="Hedrich S."/>
            <person name="Rojas-Villalobos C."/>
            <person name="Quatrini R."/>
            <person name="Dinamarca M.A."/>
            <person name="Schwarz A."/>
            <person name="Canales C."/>
            <person name="Nancucheo I."/>
        </authorList>
    </citation>
    <scope>NUCLEOTIDE SEQUENCE [LARGE SCALE GENOMIC DNA]</scope>
    <source>
        <strain evidence="11 12">USS-CCA1</strain>
    </source>
</reference>
<evidence type="ECO:0000256" key="8">
    <source>
        <dbReference type="ARBA" id="ARBA00023214"/>
    </source>
</evidence>
<keyword evidence="6 10" id="KW-0472">Membrane</keyword>
<dbReference type="InterPro" id="IPR001807">
    <property type="entry name" value="ClC"/>
</dbReference>
<dbReference type="PANTHER" id="PTHR43427:SF6">
    <property type="entry name" value="CHLORIDE CHANNEL PROTEIN CLC-E"/>
    <property type="match status" value="1"/>
</dbReference>
<comment type="caution">
    <text evidence="11">The sequence shown here is derived from an EMBL/GenBank/DDBJ whole genome shotgun (WGS) entry which is preliminary data.</text>
</comment>
<evidence type="ECO:0000256" key="3">
    <source>
        <dbReference type="ARBA" id="ARBA00022692"/>
    </source>
</evidence>
<keyword evidence="9" id="KW-0407">Ion channel</keyword>
<feature type="transmembrane region" description="Helical" evidence="10">
    <location>
        <begin position="75"/>
        <end position="96"/>
    </location>
</feature>
<dbReference type="Pfam" id="PF00654">
    <property type="entry name" value="Voltage_CLC"/>
    <property type="match status" value="1"/>
</dbReference>
<evidence type="ECO:0000256" key="2">
    <source>
        <dbReference type="ARBA" id="ARBA00022448"/>
    </source>
</evidence>
<organism evidence="11 12">
    <name type="scientific">Acidiferrimicrobium australe</name>
    <dbReference type="NCBI Taxonomy" id="2664430"/>
    <lineage>
        <taxon>Bacteria</taxon>
        <taxon>Bacillati</taxon>
        <taxon>Actinomycetota</taxon>
        <taxon>Acidimicrobiia</taxon>
        <taxon>Acidimicrobiales</taxon>
        <taxon>Acidimicrobiaceae</taxon>
        <taxon>Acidiferrimicrobium</taxon>
    </lineage>
</organism>
<keyword evidence="8" id="KW-0868">Chloride</keyword>
<dbReference type="InterPro" id="IPR050368">
    <property type="entry name" value="ClC-type_chloride_channel"/>
</dbReference>
<keyword evidence="3 10" id="KW-0812">Transmembrane</keyword>
<dbReference type="Gene3D" id="1.10.3080.10">
    <property type="entry name" value="Clc chloride channel"/>
    <property type="match status" value="1"/>
</dbReference>
<dbReference type="EMBL" id="WJHE01000059">
    <property type="protein sequence ID" value="MST31399.1"/>
    <property type="molecule type" value="Genomic_DNA"/>
</dbReference>
<evidence type="ECO:0000313" key="12">
    <source>
        <dbReference type="Proteomes" id="UP000437736"/>
    </source>
</evidence>
<evidence type="ECO:0000256" key="6">
    <source>
        <dbReference type="ARBA" id="ARBA00023136"/>
    </source>
</evidence>
<evidence type="ECO:0000256" key="4">
    <source>
        <dbReference type="ARBA" id="ARBA00022989"/>
    </source>
</evidence>
<gene>
    <name evidence="11" type="ORF">GHK86_01455</name>
</gene>
<accession>A0ABW9QNW8</accession>
<proteinExistence type="predicted"/>
<keyword evidence="7" id="KW-0869">Chloride channel</keyword>
<feature type="transmembrane region" description="Helical" evidence="10">
    <location>
        <begin position="169"/>
        <end position="195"/>
    </location>
</feature>
<feature type="transmembrane region" description="Helical" evidence="10">
    <location>
        <begin position="29"/>
        <end position="54"/>
    </location>
</feature>
<comment type="subcellular location">
    <subcellularLocation>
        <location evidence="1">Membrane</location>
        <topology evidence="1">Multi-pass membrane protein</topology>
    </subcellularLocation>
</comment>
<evidence type="ECO:0008006" key="13">
    <source>
        <dbReference type="Google" id="ProtNLM"/>
    </source>
</evidence>
<protein>
    <recommendedName>
        <fullName evidence="13">Chloride channel protein</fullName>
    </recommendedName>
</protein>
<evidence type="ECO:0000256" key="5">
    <source>
        <dbReference type="ARBA" id="ARBA00023065"/>
    </source>
</evidence>
<name>A0ABW9QNW8_9ACTN</name>
<sequence>MTGLSWLTQPTAQPNVPPARGPLVHSTRFWVVLAPTALVAGAAATGLKLLLRVVEHAAFSYHGGELIRAAASTSAVHRVATLAVAGALAAGLWWGLRRATGTIGGQMTEAIWSGEGRMATAPTLFSAGLSMTVIAMGASMGRESPPKEAAAALAERLARWGRLSDEERVLLMACAAGGAWAAVYNIPFAGAAFVAEVLMGSLALPVV</sequence>
<dbReference type="SUPFAM" id="SSF81340">
    <property type="entry name" value="Clc chloride channel"/>
    <property type="match status" value="1"/>
</dbReference>
<dbReference type="PANTHER" id="PTHR43427">
    <property type="entry name" value="CHLORIDE CHANNEL PROTEIN CLC-E"/>
    <property type="match status" value="1"/>
</dbReference>
<feature type="transmembrane region" description="Helical" evidence="10">
    <location>
        <begin position="116"/>
        <end position="138"/>
    </location>
</feature>
<evidence type="ECO:0000256" key="1">
    <source>
        <dbReference type="ARBA" id="ARBA00004141"/>
    </source>
</evidence>
<evidence type="ECO:0000256" key="10">
    <source>
        <dbReference type="SAM" id="Phobius"/>
    </source>
</evidence>
<keyword evidence="4 10" id="KW-1133">Transmembrane helix</keyword>
<evidence type="ECO:0000256" key="7">
    <source>
        <dbReference type="ARBA" id="ARBA00023173"/>
    </source>
</evidence>
<dbReference type="Proteomes" id="UP000437736">
    <property type="component" value="Unassembled WGS sequence"/>
</dbReference>